<comment type="caution">
    <text evidence="6">The sequence shown here is derived from an EMBL/GenBank/DDBJ whole genome shotgun (WGS) entry which is preliminary data.</text>
</comment>
<dbReference type="InterPro" id="IPR031338">
    <property type="entry name" value="KDPG/KHG_AS_2"/>
</dbReference>
<evidence type="ECO:0000256" key="2">
    <source>
        <dbReference type="ARBA" id="ARBA00006906"/>
    </source>
</evidence>
<dbReference type="EMBL" id="VXRG01000117">
    <property type="protein sequence ID" value="MXY94606.1"/>
    <property type="molecule type" value="Genomic_DNA"/>
</dbReference>
<keyword evidence="4" id="KW-0456">Lyase</keyword>
<dbReference type="SUPFAM" id="SSF51569">
    <property type="entry name" value="Aldolase"/>
    <property type="match status" value="1"/>
</dbReference>
<dbReference type="PANTHER" id="PTHR30246:SF1">
    <property type="entry name" value="2-DEHYDRO-3-DEOXY-6-PHOSPHOGALACTONATE ALDOLASE-RELATED"/>
    <property type="match status" value="1"/>
</dbReference>
<name>A0A6B0YU25_9CHLR</name>
<dbReference type="InterPro" id="IPR013785">
    <property type="entry name" value="Aldolase_TIM"/>
</dbReference>
<evidence type="ECO:0000256" key="3">
    <source>
        <dbReference type="ARBA" id="ARBA00011233"/>
    </source>
</evidence>
<organism evidence="6">
    <name type="scientific">Caldilineaceae bacterium SB0664_bin_27</name>
    <dbReference type="NCBI Taxonomy" id="2605260"/>
    <lineage>
        <taxon>Bacteria</taxon>
        <taxon>Bacillati</taxon>
        <taxon>Chloroflexota</taxon>
        <taxon>Caldilineae</taxon>
        <taxon>Caldilineales</taxon>
        <taxon>Caldilineaceae</taxon>
    </lineage>
</organism>
<dbReference type="NCBIfam" id="TIGR01182">
    <property type="entry name" value="eda"/>
    <property type="match status" value="1"/>
</dbReference>
<dbReference type="Pfam" id="PF01081">
    <property type="entry name" value="Aldolase"/>
    <property type="match status" value="1"/>
</dbReference>
<dbReference type="PANTHER" id="PTHR30246">
    <property type="entry name" value="2-KETO-3-DEOXY-6-PHOSPHOGLUCONATE ALDOLASE"/>
    <property type="match status" value="1"/>
</dbReference>
<sequence length="219" mass="22660">MSESMNFGPEEMARRVQDDGIVAIVRGDFPAQKVLEIGDALLAAPVHVMEVTLNTPGALELIQMLRARFGHNMCIGAGTVRTEDQFDAALSAGAQFTVAPGFNPAVVEQARKAGALHIPGIYTATEAETAHAAGSLLLKLFPANLGGPAYLKALRAPLDDIRFVPTGGIGPENAAAWAAAGAAALGVGSSLVSGPDQTMADLIKQARAIRQAWESGCSS</sequence>
<keyword evidence="5" id="KW-0119">Carbohydrate metabolism</keyword>
<dbReference type="PROSITE" id="PS00160">
    <property type="entry name" value="ALDOLASE_KDPG_KHG_2"/>
    <property type="match status" value="1"/>
</dbReference>
<reference evidence="6" key="1">
    <citation type="submission" date="2019-09" db="EMBL/GenBank/DDBJ databases">
        <title>Characterisation of the sponge microbiome using genome-centric metagenomics.</title>
        <authorList>
            <person name="Engelberts J.P."/>
            <person name="Robbins S.J."/>
            <person name="De Goeij J.M."/>
            <person name="Aranda M."/>
            <person name="Bell S.C."/>
            <person name="Webster N.S."/>
        </authorList>
    </citation>
    <scope>NUCLEOTIDE SEQUENCE</scope>
    <source>
        <strain evidence="6">SB0664_bin_27</strain>
    </source>
</reference>
<evidence type="ECO:0000256" key="1">
    <source>
        <dbReference type="ARBA" id="ARBA00004761"/>
    </source>
</evidence>
<dbReference type="AlphaFoldDB" id="A0A6B0YU25"/>
<dbReference type="GO" id="GO:0016829">
    <property type="term" value="F:lyase activity"/>
    <property type="evidence" value="ECO:0007669"/>
    <property type="project" value="UniProtKB-KW"/>
</dbReference>
<dbReference type="InterPro" id="IPR000887">
    <property type="entry name" value="Aldlse_KDPG_KHG"/>
</dbReference>
<evidence type="ECO:0000256" key="5">
    <source>
        <dbReference type="ARBA" id="ARBA00023277"/>
    </source>
</evidence>
<comment type="subunit">
    <text evidence="3">Homotrimer.</text>
</comment>
<protein>
    <submittedName>
        <fullName evidence="6">Bifunctional 4-hydroxy-2-oxoglutarate aldolase/2-dehydro-3-deoxy-phosphogluconate aldolase</fullName>
    </submittedName>
</protein>
<gene>
    <name evidence="6" type="ORF">F4Y42_14285</name>
</gene>
<proteinExistence type="inferred from homology"/>
<dbReference type="CDD" id="cd00452">
    <property type="entry name" value="KDPG_aldolase"/>
    <property type="match status" value="1"/>
</dbReference>
<dbReference type="Gene3D" id="3.20.20.70">
    <property type="entry name" value="Aldolase class I"/>
    <property type="match status" value="1"/>
</dbReference>
<evidence type="ECO:0000313" key="6">
    <source>
        <dbReference type="EMBL" id="MXY94606.1"/>
    </source>
</evidence>
<comment type="similarity">
    <text evidence="2">Belongs to the KHG/KDPG aldolase family.</text>
</comment>
<accession>A0A6B0YU25</accession>
<comment type="pathway">
    <text evidence="1">Carbohydrate acid metabolism.</text>
</comment>
<evidence type="ECO:0000256" key="4">
    <source>
        <dbReference type="ARBA" id="ARBA00023239"/>
    </source>
</evidence>